<protein>
    <recommendedName>
        <fullName evidence="2">Mor transcription activator domain-containing protein</fullName>
    </recommendedName>
</protein>
<evidence type="ECO:0000313" key="1">
    <source>
        <dbReference type="EMBL" id="EBU8136887.1"/>
    </source>
</evidence>
<proteinExistence type="predicted"/>
<organism evidence="1">
    <name type="scientific">Salmonella enterica subsp. enterica serovar Poona</name>
    <dbReference type="NCBI Taxonomy" id="436295"/>
    <lineage>
        <taxon>Bacteria</taxon>
        <taxon>Pseudomonadati</taxon>
        <taxon>Pseudomonadota</taxon>
        <taxon>Gammaproteobacteria</taxon>
        <taxon>Enterobacterales</taxon>
        <taxon>Enterobacteriaceae</taxon>
        <taxon>Salmonella</taxon>
    </lineage>
</organism>
<reference evidence="1" key="1">
    <citation type="submission" date="2018-05" db="EMBL/GenBank/DDBJ databases">
        <authorList>
            <person name="Ashton P.M."/>
            <person name="Dallman T."/>
            <person name="Nair S."/>
            <person name="De Pinna E."/>
            <person name="Peters T."/>
            <person name="Grant K."/>
        </authorList>
    </citation>
    <scope>NUCLEOTIDE SEQUENCE [LARGE SCALE GENOMIC DNA]</scope>
    <source>
        <strain evidence="1">127535</strain>
    </source>
</reference>
<sequence length="153" mass="17370">MKDIILDGNALRQMAAYLPESVAQMAEVIGWDTTSRLIERFGGASFPVPRGQRHDGEKRLMLLLEVMTPEQMRRFISTFGGDSSLIIPQCDSAKREWRNRLFIRDLRQSIAAGESRRMALSYLCPRYGIGNTLAWRIIREYGLSAGDNNESLC</sequence>
<comment type="caution">
    <text evidence="1">The sequence shown here is derived from an EMBL/GenBank/DDBJ whole genome shotgun (WGS) entry which is preliminary data.</text>
</comment>
<dbReference type="AlphaFoldDB" id="A0A5V6NK99"/>
<evidence type="ECO:0008006" key="2">
    <source>
        <dbReference type="Google" id="ProtNLM"/>
    </source>
</evidence>
<accession>A0A5V6NK99</accession>
<name>A0A5V6NK99_SALET</name>
<gene>
    <name evidence="1" type="ORF">DLM27_25070</name>
</gene>
<dbReference type="EMBL" id="AAHDIV010000053">
    <property type="protein sequence ID" value="EBU8136887.1"/>
    <property type="molecule type" value="Genomic_DNA"/>
</dbReference>
<dbReference type="Proteomes" id="UP000839895">
    <property type="component" value="Unassembled WGS sequence"/>
</dbReference>